<dbReference type="InterPro" id="IPR036457">
    <property type="entry name" value="PPM-type-like_dom_sf"/>
</dbReference>
<sequence>MGLKDLHLKLKALRLRRLLIGHRKKRRGIGSGKKPSWMRPISHGYHVVEDQSFRIGREAATAAPCDSVVVQREQVEEIDLWFFGVFDSQTGDRITKHLQSHLFDKLTKEAQVRRRSKEAIRKAYLSARAKIREGLKPDEILRNGSASAMVINAEKLLVASMGDYRAVVCRDGVAHDSGDKHSSSRKHWTRRLFSGWNSGSEHKKVKGSSELGIRVQKIDSDTEFVIIGSNGIWEVMKKQEAVSLIRHMENPQEAAECLTMEALTRMSKSCISCLVIRFD</sequence>
<dbReference type="SMART" id="SM00332">
    <property type="entry name" value="PP2Cc"/>
    <property type="match status" value="1"/>
</dbReference>
<dbReference type="PROSITE" id="PS51746">
    <property type="entry name" value="PPM_2"/>
    <property type="match status" value="1"/>
</dbReference>
<dbReference type="Pfam" id="PF00481">
    <property type="entry name" value="PP2C"/>
    <property type="match status" value="2"/>
</dbReference>
<evidence type="ECO:0000313" key="3">
    <source>
        <dbReference type="Proteomes" id="UP001154282"/>
    </source>
</evidence>
<dbReference type="PANTHER" id="PTHR47992">
    <property type="entry name" value="PROTEIN PHOSPHATASE"/>
    <property type="match status" value="1"/>
</dbReference>
<gene>
    <name evidence="2" type="ORF">LITE_LOCUS48941</name>
</gene>
<feature type="domain" description="PPM-type phosphatase" evidence="1">
    <location>
        <begin position="44"/>
        <end position="278"/>
    </location>
</feature>
<protein>
    <recommendedName>
        <fullName evidence="1">PPM-type phosphatase domain-containing protein</fullName>
    </recommendedName>
</protein>
<accession>A0AAV0RMI3</accession>
<dbReference type="CDD" id="cd00143">
    <property type="entry name" value="PP2Cc"/>
    <property type="match status" value="1"/>
</dbReference>
<evidence type="ECO:0000313" key="2">
    <source>
        <dbReference type="EMBL" id="CAI0558824.1"/>
    </source>
</evidence>
<organism evidence="2 3">
    <name type="scientific">Linum tenue</name>
    <dbReference type="NCBI Taxonomy" id="586396"/>
    <lineage>
        <taxon>Eukaryota</taxon>
        <taxon>Viridiplantae</taxon>
        <taxon>Streptophyta</taxon>
        <taxon>Embryophyta</taxon>
        <taxon>Tracheophyta</taxon>
        <taxon>Spermatophyta</taxon>
        <taxon>Magnoliopsida</taxon>
        <taxon>eudicotyledons</taxon>
        <taxon>Gunneridae</taxon>
        <taxon>Pentapetalae</taxon>
        <taxon>rosids</taxon>
        <taxon>fabids</taxon>
        <taxon>Malpighiales</taxon>
        <taxon>Linaceae</taxon>
        <taxon>Linum</taxon>
    </lineage>
</organism>
<dbReference type="InterPro" id="IPR015655">
    <property type="entry name" value="PP2C"/>
</dbReference>
<dbReference type="InterPro" id="IPR001932">
    <property type="entry name" value="PPM-type_phosphatase-like_dom"/>
</dbReference>
<dbReference type="Proteomes" id="UP001154282">
    <property type="component" value="Unassembled WGS sequence"/>
</dbReference>
<dbReference type="SUPFAM" id="SSF81606">
    <property type="entry name" value="PP2C-like"/>
    <property type="match status" value="1"/>
</dbReference>
<dbReference type="EMBL" id="CAMGYJ010000011">
    <property type="protein sequence ID" value="CAI0558824.1"/>
    <property type="molecule type" value="Genomic_DNA"/>
</dbReference>
<proteinExistence type="predicted"/>
<comment type="caution">
    <text evidence="2">The sequence shown here is derived from an EMBL/GenBank/DDBJ whole genome shotgun (WGS) entry which is preliminary data.</text>
</comment>
<reference evidence="2" key="1">
    <citation type="submission" date="2022-08" db="EMBL/GenBank/DDBJ databases">
        <authorList>
            <person name="Gutierrez-Valencia J."/>
        </authorList>
    </citation>
    <scope>NUCLEOTIDE SEQUENCE</scope>
</reference>
<name>A0AAV0RMI3_9ROSI</name>
<dbReference type="Gene3D" id="3.60.40.10">
    <property type="entry name" value="PPM-type phosphatase domain"/>
    <property type="match status" value="1"/>
</dbReference>
<dbReference type="GO" id="GO:0004722">
    <property type="term" value="F:protein serine/threonine phosphatase activity"/>
    <property type="evidence" value="ECO:0007669"/>
    <property type="project" value="InterPro"/>
</dbReference>
<evidence type="ECO:0000259" key="1">
    <source>
        <dbReference type="PROSITE" id="PS51746"/>
    </source>
</evidence>
<dbReference type="AlphaFoldDB" id="A0AAV0RMI3"/>
<keyword evidence="3" id="KW-1185">Reference proteome</keyword>